<keyword evidence="4" id="KW-0804">Transcription</keyword>
<dbReference type="SUPFAM" id="SSF46785">
    <property type="entry name" value="Winged helix' DNA-binding domain"/>
    <property type="match status" value="1"/>
</dbReference>
<dbReference type="Gene3D" id="1.10.10.10">
    <property type="entry name" value="Winged helix-like DNA-binding domain superfamily/Winged helix DNA-binding domain"/>
    <property type="match status" value="1"/>
</dbReference>
<dbReference type="PROSITE" id="PS50931">
    <property type="entry name" value="HTH_LYSR"/>
    <property type="match status" value="1"/>
</dbReference>
<feature type="domain" description="HTH lysR-type" evidence="5">
    <location>
        <begin position="1"/>
        <end position="58"/>
    </location>
</feature>
<dbReference type="PANTHER" id="PTHR30126:SF100">
    <property type="entry name" value="LYSR-FAMILY TRANSCRIPTIONAL REGULATOR"/>
    <property type="match status" value="1"/>
</dbReference>
<reference evidence="6 7" key="1">
    <citation type="submission" date="2017-09" db="EMBL/GenBank/DDBJ databases">
        <title>Large-scale bioinformatics analysis of Bacillus genomes uncovers conserved roles of natural products in bacterial physiology.</title>
        <authorList>
            <consortium name="Agbiome Team Llc"/>
            <person name="Bleich R.M."/>
            <person name="Kirk G.J."/>
            <person name="Santa Maria K.C."/>
            <person name="Allen S.E."/>
            <person name="Farag S."/>
            <person name="Shank E.A."/>
            <person name="Bowers A."/>
        </authorList>
    </citation>
    <scope>NUCLEOTIDE SEQUENCE [LARGE SCALE GENOMIC DNA]</scope>
    <source>
        <strain evidence="6 7">AFS003229</strain>
    </source>
</reference>
<dbReference type="RefSeq" id="WP_098178233.1">
    <property type="nucleotide sequence ID" value="NZ_CP050509.1"/>
</dbReference>
<keyword evidence="2" id="KW-0805">Transcription regulation</keyword>
<evidence type="ECO:0000256" key="2">
    <source>
        <dbReference type="ARBA" id="ARBA00023015"/>
    </source>
</evidence>
<comment type="caution">
    <text evidence="6">The sequence shown here is derived from an EMBL/GenBank/DDBJ whole genome shotgun (WGS) entry which is preliminary data.</text>
</comment>
<dbReference type="CDD" id="cd05466">
    <property type="entry name" value="PBP2_LTTR_substrate"/>
    <property type="match status" value="1"/>
</dbReference>
<dbReference type="Gene3D" id="3.40.190.290">
    <property type="match status" value="1"/>
</dbReference>
<dbReference type="Pfam" id="PF03466">
    <property type="entry name" value="LysR_substrate"/>
    <property type="match status" value="1"/>
</dbReference>
<organism evidence="6 7">
    <name type="scientific">Peribacillus butanolivorans</name>
    <dbReference type="NCBI Taxonomy" id="421767"/>
    <lineage>
        <taxon>Bacteria</taxon>
        <taxon>Bacillati</taxon>
        <taxon>Bacillota</taxon>
        <taxon>Bacilli</taxon>
        <taxon>Bacillales</taxon>
        <taxon>Bacillaceae</taxon>
        <taxon>Peribacillus</taxon>
    </lineage>
</organism>
<dbReference type="Pfam" id="PF00126">
    <property type="entry name" value="HTH_1"/>
    <property type="match status" value="1"/>
</dbReference>
<dbReference type="GO" id="GO:0003700">
    <property type="term" value="F:DNA-binding transcription factor activity"/>
    <property type="evidence" value="ECO:0007669"/>
    <property type="project" value="InterPro"/>
</dbReference>
<evidence type="ECO:0000256" key="3">
    <source>
        <dbReference type="ARBA" id="ARBA00023125"/>
    </source>
</evidence>
<name>A0AAX0RQ69_9BACI</name>
<gene>
    <name evidence="6" type="ORF">CN689_28105</name>
</gene>
<sequence>MELRQLITFKTIVEKGGFNKAAEHLGYAQSSITTHIKELEKELGRPVFDRLGKKVMLTHYGNEFLSYAIKIIELYNQSLNIDKEPQGALTLGISESLTICRIPSLLLEYKTKYPKVKLSLKSLENYDVTRSLQNGEIDIALLLEKDGWRQEELYSEKLIRERMVLISPLNVKDLSQTALYSESRCSYKSVFDEYIRHQNMDVTESLEFQSIEAIKQCVRSGLGVSLVPYFSVKEELESNKLKGEIIPQQHSSISTYLTYHKDKWLSPSIIRMIELIQNHAKTWYY</sequence>
<evidence type="ECO:0000256" key="4">
    <source>
        <dbReference type="ARBA" id="ARBA00023163"/>
    </source>
</evidence>
<dbReference type="AlphaFoldDB" id="A0AAX0RQ69"/>
<evidence type="ECO:0000256" key="1">
    <source>
        <dbReference type="ARBA" id="ARBA00009437"/>
    </source>
</evidence>
<dbReference type="InterPro" id="IPR005119">
    <property type="entry name" value="LysR_subst-bd"/>
</dbReference>
<keyword evidence="3" id="KW-0238">DNA-binding</keyword>
<dbReference type="InterPro" id="IPR036388">
    <property type="entry name" value="WH-like_DNA-bd_sf"/>
</dbReference>
<dbReference type="EMBL" id="NUEQ01000148">
    <property type="protein sequence ID" value="PEJ23498.1"/>
    <property type="molecule type" value="Genomic_DNA"/>
</dbReference>
<evidence type="ECO:0000259" key="5">
    <source>
        <dbReference type="PROSITE" id="PS50931"/>
    </source>
</evidence>
<evidence type="ECO:0000313" key="6">
    <source>
        <dbReference type="EMBL" id="PEJ23498.1"/>
    </source>
</evidence>
<dbReference type="Proteomes" id="UP000220106">
    <property type="component" value="Unassembled WGS sequence"/>
</dbReference>
<dbReference type="InterPro" id="IPR000847">
    <property type="entry name" value="LysR_HTH_N"/>
</dbReference>
<dbReference type="InterPro" id="IPR036390">
    <property type="entry name" value="WH_DNA-bd_sf"/>
</dbReference>
<dbReference type="PANTHER" id="PTHR30126">
    <property type="entry name" value="HTH-TYPE TRANSCRIPTIONAL REGULATOR"/>
    <property type="match status" value="1"/>
</dbReference>
<dbReference type="GO" id="GO:0000976">
    <property type="term" value="F:transcription cis-regulatory region binding"/>
    <property type="evidence" value="ECO:0007669"/>
    <property type="project" value="TreeGrafter"/>
</dbReference>
<protein>
    <submittedName>
        <fullName evidence="6">LysR family transcriptional regulator</fullName>
    </submittedName>
</protein>
<evidence type="ECO:0000313" key="7">
    <source>
        <dbReference type="Proteomes" id="UP000220106"/>
    </source>
</evidence>
<dbReference type="PRINTS" id="PR00039">
    <property type="entry name" value="HTHLYSR"/>
</dbReference>
<comment type="similarity">
    <text evidence="1">Belongs to the LysR transcriptional regulatory family.</text>
</comment>
<proteinExistence type="inferred from homology"/>
<accession>A0AAX0RQ69</accession>
<dbReference type="SUPFAM" id="SSF53850">
    <property type="entry name" value="Periplasmic binding protein-like II"/>
    <property type="match status" value="1"/>
</dbReference>